<keyword evidence="4" id="KW-1185">Reference proteome</keyword>
<comment type="caution">
    <text evidence="2">The sequence shown here is derived from an EMBL/GenBank/DDBJ whole genome shotgun (WGS) entry which is preliminary data.</text>
</comment>
<dbReference type="PATRIC" id="fig|1235788.3.peg.3773"/>
<dbReference type="InterPro" id="IPR013784">
    <property type="entry name" value="Carb-bd-like_fold"/>
</dbReference>
<dbReference type="Proteomes" id="UP000310760">
    <property type="component" value="Unassembled WGS sequence"/>
</dbReference>
<dbReference type="EMBL" id="ASSP01000022">
    <property type="protein sequence ID" value="EOS09568.1"/>
    <property type="molecule type" value="Genomic_DNA"/>
</dbReference>
<dbReference type="RefSeq" id="WP_016277956.1">
    <property type="nucleotide sequence ID" value="NZ_CAJUNV010000006.1"/>
</dbReference>
<dbReference type="HOGENOM" id="CLU_571927_0_0_10"/>
<feature type="chain" id="PRO_5044738324" evidence="1">
    <location>
        <begin position="21"/>
        <end position="467"/>
    </location>
</feature>
<dbReference type="GeneID" id="82154311"/>
<feature type="signal peptide" evidence="1">
    <location>
        <begin position="1"/>
        <end position="20"/>
    </location>
</feature>
<proteinExistence type="predicted"/>
<evidence type="ECO:0000313" key="2">
    <source>
        <dbReference type="EMBL" id="EOS09568.1"/>
    </source>
</evidence>
<reference evidence="3 5" key="2">
    <citation type="submission" date="2019-04" db="EMBL/GenBank/DDBJ databases">
        <title>Microbes associate with the intestines of laboratory mice.</title>
        <authorList>
            <person name="Navarre W."/>
            <person name="Wong E."/>
            <person name="Huang K."/>
            <person name="Tropini C."/>
            <person name="Ng K."/>
            <person name="Yu B."/>
        </authorList>
    </citation>
    <scope>NUCLEOTIDE SEQUENCE [LARGE SCALE GENOMIC DNA]</scope>
    <source>
        <strain evidence="3 5">NM22_B1</strain>
    </source>
</reference>
<dbReference type="Gene3D" id="2.60.40.1120">
    <property type="entry name" value="Carboxypeptidase-like, regulatory domain"/>
    <property type="match status" value="1"/>
</dbReference>
<dbReference type="STRING" id="1235788.C802_03681"/>
<name>R9HZX0_9BACT</name>
<keyword evidence="3" id="KW-0378">Hydrolase</keyword>
<sequence>MKKNKWFYACLGAMAFGMFAFLSVSCSDDDKDEKPEEGEVVVTPEPETEYYILGTVTEAGKGLSGIEVKVNAETVRTDADGKFTVTGKAAGTYAIEAAPAGYLPQKTNVEIAAGAENRSVVTVALALTKKSEPVKVEPDKEVIVEDNSATNEEIVPPGETEPDKVVEDAPVTKAEVVIPAGALPKSGTGINEDGSANVSVTNFVPAPKEVSTKVDASEENKEVEKSTPLAAVQFEPSGLTFEKPITMAVANPIPGVTFAAGDMLLTYLNPDNGQWEATDNGVVYNAETDKYEAPIYHFSSYAMESAVKNTVSGVRVVKDEVLGEDSRDNTKNAKALTDIVLKYTEKSGWDYEGNLVETVKAALPGASTVTVNAMVAYVKTRMFAVMGSLSGVTSTERVYNTVNVNGYTQMNYVCYAKVRTTVLKIDVMYNRQPVTISVSAKRYTGADHQYTTVTYNPGHSGGQGTTN</sequence>
<gene>
    <name evidence="2" type="ORF">C802_03681</name>
    <name evidence="3" type="ORF">E5339_17990</name>
</gene>
<keyword evidence="3" id="KW-0121">Carboxypeptidase</keyword>
<evidence type="ECO:0000313" key="4">
    <source>
        <dbReference type="Proteomes" id="UP000014200"/>
    </source>
</evidence>
<evidence type="ECO:0000313" key="5">
    <source>
        <dbReference type="Proteomes" id="UP000310760"/>
    </source>
</evidence>
<keyword evidence="3" id="KW-0645">Protease</keyword>
<evidence type="ECO:0000313" key="3">
    <source>
        <dbReference type="EMBL" id="TGY67976.1"/>
    </source>
</evidence>
<dbReference type="GO" id="GO:0030246">
    <property type="term" value="F:carbohydrate binding"/>
    <property type="evidence" value="ECO:0007669"/>
    <property type="project" value="InterPro"/>
</dbReference>
<evidence type="ECO:0000256" key="1">
    <source>
        <dbReference type="SAM" id="SignalP"/>
    </source>
</evidence>
<dbReference type="Pfam" id="PF13620">
    <property type="entry name" value="CarboxypepD_reg"/>
    <property type="match status" value="1"/>
</dbReference>
<organism evidence="2 4">
    <name type="scientific">Phocaeicola sartorii</name>
    <dbReference type="NCBI Taxonomy" id="671267"/>
    <lineage>
        <taxon>Bacteria</taxon>
        <taxon>Pseudomonadati</taxon>
        <taxon>Bacteroidota</taxon>
        <taxon>Bacteroidia</taxon>
        <taxon>Bacteroidales</taxon>
        <taxon>Bacteroidaceae</taxon>
        <taxon>Phocaeicola</taxon>
    </lineage>
</organism>
<dbReference type="SUPFAM" id="SSF49452">
    <property type="entry name" value="Starch-binding domain-like"/>
    <property type="match status" value="1"/>
</dbReference>
<dbReference type="PROSITE" id="PS51257">
    <property type="entry name" value="PROKAR_LIPOPROTEIN"/>
    <property type="match status" value="1"/>
</dbReference>
<dbReference type="GO" id="GO:0004180">
    <property type="term" value="F:carboxypeptidase activity"/>
    <property type="evidence" value="ECO:0007669"/>
    <property type="project" value="UniProtKB-KW"/>
</dbReference>
<reference evidence="2 4" key="1">
    <citation type="submission" date="2013-04" db="EMBL/GenBank/DDBJ databases">
        <title>The Genome Sequence of Bacteroides massiliensis dnLKV3.</title>
        <authorList>
            <consortium name="The Broad Institute Genomics Platform"/>
            <consortium name="The Broad Institute Genome Sequencing Center for Infectious Disease"/>
            <person name="Earl A."/>
            <person name="Xavier R."/>
            <person name="Kuhn K."/>
            <person name="Stappenbeck T."/>
            <person name="Walker B."/>
            <person name="Young S."/>
            <person name="Zeng Q."/>
            <person name="Gargeya S."/>
            <person name="Fitzgerald M."/>
            <person name="Haas B."/>
            <person name="Abouelleil A."/>
            <person name="Allen A.W."/>
            <person name="Alvarado L."/>
            <person name="Arachchi H.M."/>
            <person name="Berlin A.M."/>
            <person name="Chapman S.B."/>
            <person name="Gainer-Dewar J."/>
            <person name="Goldberg J."/>
            <person name="Griggs A."/>
            <person name="Gujja S."/>
            <person name="Hansen M."/>
            <person name="Howarth C."/>
            <person name="Imamovic A."/>
            <person name="Ireland A."/>
            <person name="Larimer J."/>
            <person name="McCowan C."/>
            <person name="Murphy C."/>
            <person name="Pearson M."/>
            <person name="Poon T.W."/>
            <person name="Priest M."/>
            <person name="Roberts A."/>
            <person name="Saif S."/>
            <person name="Shea T."/>
            <person name="Sisk P."/>
            <person name="Sykes S."/>
            <person name="Wortman J."/>
            <person name="Nusbaum C."/>
            <person name="Birren B."/>
        </authorList>
    </citation>
    <scope>NUCLEOTIDE SEQUENCE [LARGE SCALE GENOMIC DNA]</scope>
    <source>
        <strain evidence="2">DnLKV3</strain>
        <strain evidence="4">dnLKV3</strain>
    </source>
</reference>
<keyword evidence="1" id="KW-0732">Signal</keyword>
<accession>R9HZX0</accession>
<protein>
    <submittedName>
        <fullName evidence="3">Carboxypeptidase regulatory-like domain-containing protein</fullName>
    </submittedName>
</protein>
<dbReference type="OrthoDB" id="1043067at2"/>
<dbReference type="AlphaFoldDB" id="R9HZX0"/>
<dbReference type="EMBL" id="SRYJ01000048">
    <property type="protein sequence ID" value="TGY67976.1"/>
    <property type="molecule type" value="Genomic_DNA"/>
</dbReference>
<dbReference type="Proteomes" id="UP000014200">
    <property type="component" value="Unassembled WGS sequence"/>
</dbReference>